<sequence>MADSLKVLLFLAQGFEDLEAVSIMDVMGWTTYREWVPTVEVITTGFHPEVKRRFGLQHTIDIPFEDIHPNDYAALAIPGDFQI</sequence>
<name>A0A3B1BA27_9ZZZZ</name>
<protein>
    <recommendedName>
        <fullName evidence="1">DJ-1/PfpI domain-containing protein</fullName>
    </recommendedName>
</protein>
<evidence type="ECO:0000313" key="2">
    <source>
        <dbReference type="EMBL" id="VAX08813.1"/>
    </source>
</evidence>
<dbReference type="InterPro" id="IPR002818">
    <property type="entry name" value="DJ-1/PfpI"/>
</dbReference>
<dbReference type="Pfam" id="PF01965">
    <property type="entry name" value="DJ-1_PfpI"/>
    <property type="match status" value="1"/>
</dbReference>
<accession>A0A3B1BA27</accession>
<dbReference type="AlphaFoldDB" id="A0A3B1BA27"/>
<dbReference type="SUPFAM" id="SSF52317">
    <property type="entry name" value="Class I glutamine amidotransferase-like"/>
    <property type="match status" value="1"/>
</dbReference>
<gene>
    <name evidence="2" type="ORF">MNBD_GAMMA25-681</name>
</gene>
<dbReference type="Gene3D" id="3.40.50.880">
    <property type="match status" value="1"/>
</dbReference>
<dbReference type="EMBL" id="UOFY01000030">
    <property type="protein sequence ID" value="VAX08813.1"/>
    <property type="molecule type" value="Genomic_DNA"/>
</dbReference>
<dbReference type="InterPro" id="IPR029062">
    <property type="entry name" value="Class_I_gatase-like"/>
</dbReference>
<proteinExistence type="predicted"/>
<reference evidence="2" key="1">
    <citation type="submission" date="2018-06" db="EMBL/GenBank/DDBJ databases">
        <authorList>
            <person name="Zhirakovskaya E."/>
        </authorList>
    </citation>
    <scope>NUCLEOTIDE SEQUENCE</scope>
</reference>
<feature type="domain" description="DJ-1/PfpI" evidence="1">
    <location>
        <begin position="6"/>
        <end position="79"/>
    </location>
</feature>
<organism evidence="2">
    <name type="scientific">hydrothermal vent metagenome</name>
    <dbReference type="NCBI Taxonomy" id="652676"/>
    <lineage>
        <taxon>unclassified sequences</taxon>
        <taxon>metagenomes</taxon>
        <taxon>ecological metagenomes</taxon>
    </lineage>
</organism>
<evidence type="ECO:0000259" key="1">
    <source>
        <dbReference type="Pfam" id="PF01965"/>
    </source>
</evidence>